<dbReference type="EMBL" id="JAFBXE010000007">
    <property type="protein sequence ID" value="MBM2413188.1"/>
    <property type="molecule type" value="Genomic_DNA"/>
</dbReference>
<protein>
    <submittedName>
        <fullName evidence="2">Uncharacterized protein</fullName>
    </submittedName>
</protein>
<sequence>MTKPQITSQISLGNIIQIALILVGAAGAYWTIEHRTETTRLGMERNAEVLVQYELRLRTLENKDAADSEQLRTLHRDITELKQGQRETNALLRQLIQRGPVEQ</sequence>
<dbReference type="RefSeq" id="WP_138487972.1">
    <property type="nucleotide sequence ID" value="NZ_JAFBWU010000007.1"/>
</dbReference>
<evidence type="ECO:0000313" key="3">
    <source>
        <dbReference type="EMBL" id="MBM2417856.1"/>
    </source>
</evidence>
<organism evidence="2 4">
    <name type="scientific">Marivita cryptomonadis</name>
    <dbReference type="NCBI Taxonomy" id="505252"/>
    <lineage>
        <taxon>Bacteria</taxon>
        <taxon>Pseudomonadati</taxon>
        <taxon>Pseudomonadota</taxon>
        <taxon>Alphaproteobacteria</taxon>
        <taxon>Rhodobacterales</taxon>
        <taxon>Roseobacteraceae</taxon>
        <taxon>Marivita</taxon>
    </lineage>
</organism>
<dbReference type="Proteomes" id="UP000809440">
    <property type="component" value="Unassembled WGS sequence"/>
</dbReference>
<name>A0A9Q2NYF5_9RHOB</name>
<gene>
    <name evidence="2" type="ORF">JQX41_12795</name>
    <name evidence="3" type="ORF">JQX48_12800</name>
</gene>
<evidence type="ECO:0000313" key="2">
    <source>
        <dbReference type="EMBL" id="MBM2413188.1"/>
    </source>
</evidence>
<dbReference type="AlphaFoldDB" id="A0A9Q2NYF5"/>
<dbReference type="EMBL" id="JAFBXF010000007">
    <property type="protein sequence ID" value="MBM2417856.1"/>
    <property type="molecule type" value="Genomic_DNA"/>
</dbReference>
<keyword evidence="1" id="KW-0472">Membrane</keyword>
<keyword evidence="1" id="KW-1133">Transmembrane helix</keyword>
<keyword evidence="5" id="KW-1185">Reference proteome</keyword>
<proteinExistence type="predicted"/>
<evidence type="ECO:0000256" key="1">
    <source>
        <dbReference type="SAM" id="Phobius"/>
    </source>
</evidence>
<reference evidence="2 5" key="1">
    <citation type="submission" date="2021-01" db="EMBL/GenBank/DDBJ databases">
        <title>Diatom-associated Roseobacters Show Island Model of Population Structure.</title>
        <authorList>
            <person name="Qu L."/>
            <person name="Feng X."/>
            <person name="Chen Y."/>
            <person name="Li L."/>
            <person name="Wang X."/>
            <person name="Hu Z."/>
            <person name="Wang H."/>
            <person name="Luo H."/>
        </authorList>
    </citation>
    <scope>NUCLEOTIDE SEQUENCE</scope>
    <source>
        <strain evidence="3 5">CC28-63</strain>
        <strain evidence="2">CC28-69</strain>
    </source>
</reference>
<dbReference type="Proteomes" id="UP000755667">
    <property type="component" value="Unassembled WGS sequence"/>
</dbReference>
<evidence type="ECO:0000313" key="4">
    <source>
        <dbReference type="Proteomes" id="UP000755667"/>
    </source>
</evidence>
<accession>A0A9Q2NYF5</accession>
<feature type="transmembrane region" description="Helical" evidence="1">
    <location>
        <begin position="12"/>
        <end position="32"/>
    </location>
</feature>
<keyword evidence="1" id="KW-0812">Transmembrane</keyword>
<comment type="caution">
    <text evidence="2">The sequence shown here is derived from an EMBL/GenBank/DDBJ whole genome shotgun (WGS) entry which is preliminary data.</text>
</comment>
<evidence type="ECO:0000313" key="5">
    <source>
        <dbReference type="Proteomes" id="UP000809440"/>
    </source>
</evidence>